<protein>
    <recommendedName>
        <fullName evidence="14">Ubiquitin-like domain-containing protein</fullName>
    </recommendedName>
</protein>
<dbReference type="GO" id="GO:0016567">
    <property type="term" value="P:protein ubiquitination"/>
    <property type="evidence" value="ECO:0007669"/>
    <property type="project" value="UniProtKB-ARBA"/>
</dbReference>
<dbReference type="FunFam" id="4.10.1060.50:FF:000001">
    <property type="entry name" value="ubiquitin-60S ribosomal protein L40"/>
    <property type="match status" value="1"/>
</dbReference>
<evidence type="ECO:0000256" key="10">
    <source>
        <dbReference type="ARBA" id="ARBA00023274"/>
    </source>
</evidence>
<dbReference type="InterPro" id="IPR050158">
    <property type="entry name" value="Ubiquitin_ubiquitin-like"/>
</dbReference>
<comment type="similarity">
    <text evidence="4">In the N-terminal section; belongs to the ubiquitin family.</text>
</comment>
<keyword evidence="7" id="KW-1017">Isopeptide bond</keyword>
<dbReference type="SUPFAM" id="SSF54236">
    <property type="entry name" value="Ubiquitin-like"/>
    <property type="match status" value="1"/>
</dbReference>
<dbReference type="GO" id="GO:1990904">
    <property type="term" value="C:ribonucleoprotein complex"/>
    <property type="evidence" value="ECO:0007669"/>
    <property type="project" value="UniProtKB-KW"/>
</dbReference>
<dbReference type="GO" id="GO:0005634">
    <property type="term" value="C:nucleus"/>
    <property type="evidence" value="ECO:0007669"/>
    <property type="project" value="UniProtKB-SubCell"/>
</dbReference>
<dbReference type="Pfam" id="PF20645">
    <property type="entry name" value="Rrn7_cyclin_C"/>
    <property type="match status" value="1"/>
</dbReference>
<accession>A0A2P4ZMR0</accession>
<evidence type="ECO:0000313" key="16">
    <source>
        <dbReference type="Proteomes" id="UP000054821"/>
    </source>
</evidence>
<reference evidence="15 16" key="1">
    <citation type="journal article" date="2016" name="Genome Announc.">
        <title>Draft Whole-Genome Sequence of Trichoderma gamsii T6085, a Promising Biocontrol Agent of Fusarium Head Blight on Wheat.</title>
        <authorList>
            <person name="Baroncelli R."/>
            <person name="Zapparata A."/>
            <person name="Piaggeschi G."/>
            <person name="Sarrocco S."/>
            <person name="Vannacci G."/>
        </authorList>
    </citation>
    <scope>NUCLEOTIDE SEQUENCE [LARGE SCALE GENOMIC DNA]</scope>
    <source>
        <strain evidence="15 16">T6085</strain>
    </source>
</reference>
<dbReference type="STRING" id="398673.A0A2P4ZMR0"/>
<comment type="function">
    <text evidence="1">Component of the 60S subunit of the ribosome.</text>
</comment>
<dbReference type="EMBL" id="JPDN02000017">
    <property type="protein sequence ID" value="PON25554.1"/>
    <property type="molecule type" value="Genomic_DNA"/>
</dbReference>
<dbReference type="GO" id="GO:0005737">
    <property type="term" value="C:cytoplasm"/>
    <property type="evidence" value="ECO:0007669"/>
    <property type="project" value="UniProtKB-SubCell"/>
</dbReference>
<dbReference type="Gene3D" id="4.10.1060.50">
    <property type="match status" value="1"/>
</dbReference>
<comment type="function">
    <text evidence="12">Component of the ribosome, a large ribonucleoprotein complex responsible for the synthesis of proteins in the cell. The small ribosomal subunit (SSU) binds messenger RNAs (mRNAs) and translates the encoded message by selecting cognate aminoacyl-transfer RNA (tRNA) molecules. The large subunit (LSU) contains the ribosomal catalytic site termed the peptidyl transferase center (PTC), which catalyzes the formation of peptide bonds, thereby polymerizing the amino acids delivered by tRNAs into a polypeptide chain. The nascent polypeptides leave the ribosome through a tunnel in the LSU and interact with protein factors that function in enzymatic processing, targeting, and the membrane insertion of nascent chains at the exit of the ribosomal tunnel. eL40 is essential for translation of a subset of cellular transcripts, including stress response transcripts, such as DDR2.</text>
</comment>
<dbReference type="Pfam" id="PF11781">
    <property type="entry name" value="Zn_ribbon_RRN7"/>
    <property type="match status" value="1"/>
</dbReference>
<organism evidence="15 16">
    <name type="scientific">Trichoderma gamsii</name>
    <dbReference type="NCBI Taxonomy" id="398673"/>
    <lineage>
        <taxon>Eukaryota</taxon>
        <taxon>Fungi</taxon>
        <taxon>Dikarya</taxon>
        <taxon>Ascomycota</taxon>
        <taxon>Pezizomycotina</taxon>
        <taxon>Sordariomycetes</taxon>
        <taxon>Hypocreomycetidae</taxon>
        <taxon>Hypocreales</taxon>
        <taxon>Hypocreaceae</taxon>
        <taxon>Trichoderma</taxon>
    </lineage>
</organism>
<evidence type="ECO:0000256" key="1">
    <source>
        <dbReference type="ARBA" id="ARBA00002241"/>
    </source>
</evidence>
<evidence type="ECO:0000256" key="2">
    <source>
        <dbReference type="ARBA" id="ARBA00004123"/>
    </source>
</evidence>
<dbReference type="Pfam" id="PF20644">
    <property type="entry name" value="Rrn7_cyclin_N"/>
    <property type="match status" value="1"/>
</dbReference>
<dbReference type="GeneID" id="29982836"/>
<evidence type="ECO:0000256" key="6">
    <source>
        <dbReference type="ARBA" id="ARBA00022490"/>
    </source>
</evidence>
<dbReference type="PROSITE" id="PS00299">
    <property type="entry name" value="UBIQUITIN_1"/>
    <property type="match status" value="1"/>
</dbReference>
<dbReference type="SMART" id="SM01377">
    <property type="entry name" value="Ribosomal_L40e"/>
    <property type="match status" value="1"/>
</dbReference>
<dbReference type="InterPro" id="IPR019956">
    <property type="entry name" value="Ubiquitin_dom"/>
</dbReference>
<evidence type="ECO:0000256" key="3">
    <source>
        <dbReference type="ARBA" id="ARBA00004496"/>
    </source>
</evidence>
<feature type="region of interest" description="Disordered" evidence="13">
    <location>
        <begin position="54"/>
        <end position="75"/>
    </location>
</feature>
<dbReference type="Pfam" id="PF01020">
    <property type="entry name" value="Ribosomal_L40e"/>
    <property type="match status" value="1"/>
</dbReference>
<keyword evidence="6" id="KW-0963">Cytoplasm</keyword>
<dbReference type="InterPro" id="IPR021752">
    <property type="entry name" value="TF_Rrn7_Zf"/>
</dbReference>
<dbReference type="PROSITE" id="PS50053">
    <property type="entry name" value="UBIQUITIN_2"/>
    <property type="match status" value="1"/>
</dbReference>
<dbReference type="AlphaFoldDB" id="A0A2P4ZMR0"/>
<feature type="domain" description="Ubiquitin-like" evidence="14">
    <location>
        <begin position="493"/>
        <end position="568"/>
    </location>
</feature>
<dbReference type="GO" id="GO:0000055">
    <property type="term" value="P:ribosomal large subunit export from nucleus"/>
    <property type="evidence" value="ECO:0007669"/>
    <property type="project" value="UniProtKB-ARBA"/>
</dbReference>
<comment type="subcellular location">
    <subcellularLocation>
        <location evidence="3">Cytoplasm</location>
    </subcellularLocation>
    <subcellularLocation>
        <location evidence="2">Nucleus</location>
    </subcellularLocation>
</comment>
<dbReference type="PANTHER" id="PTHR10666">
    <property type="entry name" value="UBIQUITIN"/>
    <property type="match status" value="1"/>
</dbReference>
<gene>
    <name evidence="15" type="ORF">TGAM01_v205439</name>
</gene>
<dbReference type="InterPro" id="IPR029071">
    <property type="entry name" value="Ubiquitin-like_domsf"/>
</dbReference>
<evidence type="ECO:0000256" key="8">
    <source>
        <dbReference type="ARBA" id="ARBA00022980"/>
    </source>
</evidence>
<dbReference type="PRINTS" id="PR00348">
    <property type="entry name" value="UBIQUITIN"/>
</dbReference>
<evidence type="ECO:0000313" key="15">
    <source>
        <dbReference type="EMBL" id="PON25554.1"/>
    </source>
</evidence>
<name>A0A2P4ZMR0_9HYPO</name>
<sequence length="620" mass="70937">MEAPGGLRRMPRGERCPECGSQKWYLQDGLRFCARGHQVEGFVQFDLGDIEDSGKMGAVSRREKAPRDQRRRAPLTGQAGRDLYLESLQLIIRSQLAWLINEKGHREELETVVRDLWDLRIRGSNSGLGDDTHEEEELEIFSSEPPQGSALANWQRQSRKQSWDPELGSRWPLPRVPDTLAICYLGCVLLRIPTHLGEIIRWANNGSLLYKKCYHSLPQEMRDRLPAPYIKLLKLPFRSPVEGDGLHKVVMDFVLSYHFNYNLIFPEINHVPELIQFAKELALPIDSIIMARKLASILGYQFQFPIERLSNTRLDYPEIRLIALLIVATKLSFPFSEDTSISQPANFDSVEMPKLDWERWRQGKHGLPTQQETKTGRYDFNKVTPSQIVSMDDEELDAYFAHVSSLIDVTSDNPITKFFPVEDLPTSINQVDDISTMELDDAVKNLLSQTIKYDSFSSIETAKSTTMPISRYEAFRNVDHLNQTAFDLYKAAVQIFVKTLTGKTITLEVESSDTIDNVKSKIQDKEGIPPDQQRLIFAGKQLEDGRTLSDYNIQKESTLHLVLRLRGGIIEPSLKALASKFNCDKMICRKCYARLPPRATNCRKRKCGHTNQLRPKKKLK</sequence>
<comment type="caution">
    <text evidence="15">The sequence shown here is derived from an EMBL/GenBank/DDBJ whole genome shotgun (WGS) entry which is preliminary data.</text>
</comment>
<dbReference type="InterPro" id="IPR019954">
    <property type="entry name" value="Ubiquitin_CS"/>
</dbReference>
<dbReference type="FunFam" id="3.10.20.90:FF:000014">
    <property type="entry name" value="Ubiquitin-60S ribosomal L40 fusion"/>
    <property type="match status" value="1"/>
</dbReference>
<proteinExistence type="inferred from homology"/>
<dbReference type="RefSeq" id="XP_024405593.1">
    <property type="nucleotide sequence ID" value="XM_024549644.1"/>
</dbReference>
<keyword evidence="8" id="KW-0689">Ribosomal protein</keyword>
<keyword evidence="10" id="KW-0687">Ribonucleoprotein</keyword>
<dbReference type="Gene3D" id="3.10.20.90">
    <property type="entry name" value="Phosphatidylinositol 3-kinase Catalytic Subunit, Chain A, domain 1"/>
    <property type="match status" value="1"/>
</dbReference>
<comment type="similarity">
    <text evidence="5">In the C-terminal section; belongs to the eukaryotic ribosomal protein eL40 family.</text>
</comment>
<dbReference type="InterPro" id="IPR011332">
    <property type="entry name" value="Ribosomal_zn-bd"/>
</dbReference>
<dbReference type="Pfam" id="PF00240">
    <property type="entry name" value="ubiquitin"/>
    <property type="match status" value="1"/>
</dbReference>
<dbReference type="GO" id="GO:0003735">
    <property type="term" value="F:structural constituent of ribosome"/>
    <property type="evidence" value="ECO:0007669"/>
    <property type="project" value="InterPro"/>
</dbReference>
<evidence type="ECO:0000256" key="11">
    <source>
        <dbReference type="ARBA" id="ARBA00035124"/>
    </source>
</evidence>
<dbReference type="GO" id="GO:0005840">
    <property type="term" value="C:ribosome"/>
    <property type="evidence" value="ECO:0007669"/>
    <property type="project" value="UniProtKB-KW"/>
</dbReference>
<keyword evidence="16" id="KW-1185">Reference proteome</keyword>
<evidence type="ECO:0000256" key="13">
    <source>
        <dbReference type="SAM" id="MobiDB-lite"/>
    </source>
</evidence>
<evidence type="ECO:0000256" key="5">
    <source>
        <dbReference type="ARBA" id="ARBA00010570"/>
    </source>
</evidence>
<evidence type="ECO:0000256" key="9">
    <source>
        <dbReference type="ARBA" id="ARBA00023242"/>
    </source>
</evidence>
<dbReference type="InterPro" id="IPR001975">
    <property type="entry name" value="Ribosomal_eL40_dom"/>
</dbReference>
<evidence type="ECO:0000256" key="4">
    <source>
        <dbReference type="ARBA" id="ARBA00008373"/>
    </source>
</evidence>
<dbReference type="GO" id="GO:0006412">
    <property type="term" value="P:translation"/>
    <property type="evidence" value="ECO:0007669"/>
    <property type="project" value="InterPro"/>
</dbReference>
<dbReference type="InterPro" id="IPR048540">
    <property type="entry name" value="Rrn7_cyclin_N"/>
</dbReference>
<dbReference type="InterPro" id="IPR048538">
    <property type="entry name" value="Rrn7_cyclin_C"/>
</dbReference>
<dbReference type="InterPro" id="IPR000626">
    <property type="entry name" value="Ubiquitin-like_dom"/>
</dbReference>
<evidence type="ECO:0000256" key="7">
    <source>
        <dbReference type="ARBA" id="ARBA00022499"/>
    </source>
</evidence>
<dbReference type="CDD" id="cd01803">
    <property type="entry name" value="Ubl_ubiquitin"/>
    <property type="match status" value="1"/>
</dbReference>
<keyword evidence="9" id="KW-0539">Nucleus</keyword>
<dbReference type="InterPro" id="IPR038587">
    <property type="entry name" value="Ribosomal_eL40_sf"/>
</dbReference>
<dbReference type="SMART" id="SM00213">
    <property type="entry name" value="UBQ"/>
    <property type="match status" value="1"/>
</dbReference>
<evidence type="ECO:0000256" key="12">
    <source>
        <dbReference type="ARBA" id="ARBA00045962"/>
    </source>
</evidence>
<comment type="subunit">
    <text evidence="11">Part of the 60S ribosomal subunit.</text>
</comment>
<dbReference type="SUPFAM" id="SSF57829">
    <property type="entry name" value="Zn-binding ribosomal proteins"/>
    <property type="match status" value="1"/>
</dbReference>
<dbReference type="Proteomes" id="UP000054821">
    <property type="component" value="Unassembled WGS sequence"/>
</dbReference>
<evidence type="ECO:0000259" key="14">
    <source>
        <dbReference type="PROSITE" id="PS50053"/>
    </source>
</evidence>